<dbReference type="InterPro" id="IPR048052">
    <property type="entry name" value="FM1-like"/>
</dbReference>
<feature type="domain" description="Gram-positive cocci surface proteins LPxTG" evidence="7">
    <location>
        <begin position="527"/>
        <end position="557"/>
    </location>
</feature>
<dbReference type="Proteomes" id="UP000051804">
    <property type="component" value="Unassembled WGS sequence"/>
</dbReference>
<dbReference type="AlphaFoldDB" id="A0A0R1JX70"/>
<proteinExistence type="predicted"/>
<dbReference type="PATRIC" id="fig|1291734.4.peg.1420"/>
<name>A0A0R1JX70_9LACO</name>
<evidence type="ECO:0000256" key="4">
    <source>
        <dbReference type="ARBA" id="ARBA00023088"/>
    </source>
</evidence>
<keyword evidence="1" id="KW-0134">Cell wall</keyword>
<dbReference type="Pfam" id="PF16555">
    <property type="entry name" value="GramPos_pilinD1"/>
    <property type="match status" value="1"/>
</dbReference>
<dbReference type="InterPro" id="IPR041033">
    <property type="entry name" value="SpaA_PFL_dom_1"/>
</dbReference>
<dbReference type="STRING" id="1291734.FD02_GL001381"/>
<dbReference type="NCBIfam" id="TIGR01167">
    <property type="entry name" value="LPXTG_anchor"/>
    <property type="match status" value="1"/>
</dbReference>
<keyword evidence="5" id="KW-0812">Transmembrane</keyword>
<feature type="transmembrane region" description="Helical" evidence="5">
    <location>
        <begin position="526"/>
        <end position="552"/>
    </location>
</feature>
<evidence type="ECO:0000313" key="8">
    <source>
        <dbReference type="EMBL" id="KRK72961.1"/>
    </source>
</evidence>
<dbReference type="NCBIfam" id="NF033902">
    <property type="entry name" value="iso_D2_wall_anc"/>
    <property type="match status" value="1"/>
</dbReference>
<evidence type="ECO:0000256" key="2">
    <source>
        <dbReference type="ARBA" id="ARBA00022525"/>
    </source>
</evidence>
<dbReference type="Gene3D" id="2.60.40.740">
    <property type="match status" value="1"/>
</dbReference>
<evidence type="ECO:0000259" key="7">
    <source>
        <dbReference type="PROSITE" id="PS50847"/>
    </source>
</evidence>
<keyword evidence="9" id="KW-1185">Reference proteome</keyword>
<dbReference type="NCBIfam" id="TIGR04226">
    <property type="entry name" value="RrgB_K2N_iso_D2"/>
    <property type="match status" value="1"/>
</dbReference>
<keyword evidence="3 6" id="KW-0732">Signal</keyword>
<comment type="caution">
    <text evidence="8">The sequence shown here is derived from an EMBL/GenBank/DDBJ whole genome shotgun (WGS) entry which is preliminary data.</text>
</comment>
<dbReference type="OrthoDB" id="2249722at2"/>
<feature type="signal peptide" evidence="6">
    <location>
        <begin position="1"/>
        <end position="33"/>
    </location>
</feature>
<evidence type="ECO:0000256" key="3">
    <source>
        <dbReference type="ARBA" id="ARBA00022729"/>
    </source>
</evidence>
<dbReference type="Gene3D" id="2.60.40.10">
    <property type="entry name" value="Immunoglobulins"/>
    <property type="match status" value="2"/>
</dbReference>
<dbReference type="InterPro" id="IPR013783">
    <property type="entry name" value="Ig-like_fold"/>
</dbReference>
<gene>
    <name evidence="8" type="ORF">FD02_GL001381</name>
</gene>
<reference evidence="8 9" key="1">
    <citation type="journal article" date="2015" name="Genome Announc.">
        <title>Expanding the biotechnology potential of lactobacilli through comparative genomics of 213 strains and associated genera.</title>
        <authorList>
            <person name="Sun Z."/>
            <person name="Harris H.M."/>
            <person name="McCann A."/>
            <person name="Guo C."/>
            <person name="Argimon S."/>
            <person name="Zhang W."/>
            <person name="Yang X."/>
            <person name="Jeffery I.B."/>
            <person name="Cooney J.C."/>
            <person name="Kagawa T.F."/>
            <person name="Liu W."/>
            <person name="Song Y."/>
            <person name="Salvetti E."/>
            <person name="Wrobel A."/>
            <person name="Rasinkangas P."/>
            <person name="Parkhill J."/>
            <person name="Rea M.C."/>
            <person name="O'Sullivan O."/>
            <person name="Ritari J."/>
            <person name="Douillard F.P."/>
            <person name="Paul Ross R."/>
            <person name="Yang R."/>
            <person name="Briner A.E."/>
            <person name="Felis G.E."/>
            <person name="de Vos W.M."/>
            <person name="Barrangou R."/>
            <person name="Klaenhammer T.R."/>
            <person name="Caufield P.W."/>
            <person name="Cui Y."/>
            <person name="Zhang H."/>
            <person name="O'Toole P.W."/>
        </authorList>
    </citation>
    <scope>NUCLEOTIDE SEQUENCE [LARGE SCALE GENOMIC DNA]</scope>
    <source>
        <strain evidence="8 9">JCM 17158</strain>
    </source>
</reference>
<dbReference type="InterPro" id="IPR026466">
    <property type="entry name" value="Fim_isopep_form_D2_dom"/>
</dbReference>
<dbReference type="RefSeq" id="WP_056950904.1">
    <property type="nucleotide sequence ID" value="NZ_AZDJ01000016.1"/>
</dbReference>
<accession>A0A0R1JX70</accession>
<evidence type="ECO:0000256" key="6">
    <source>
        <dbReference type="SAM" id="SignalP"/>
    </source>
</evidence>
<evidence type="ECO:0000256" key="5">
    <source>
        <dbReference type="SAM" id="Phobius"/>
    </source>
</evidence>
<keyword evidence="2" id="KW-0964">Secreted</keyword>
<dbReference type="InterPro" id="IPR032364">
    <property type="entry name" value="GramPos_pilinD1_N"/>
</dbReference>
<protein>
    <recommendedName>
        <fullName evidence="7">Gram-positive cocci surface proteins LPxTG domain-containing protein</fullName>
    </recommendedName>
</protein>
<dbReference type="InterPro" id="IPR019931">
    <property type="entry name" value="LPXTG_anchor"/>
</dbReference>
<dbReference type="PROSITE" id="PS50847">
    <property type="entry name" value="GRAM_POS_ANCHORING"/>
    <property type="match status" value="1"/>
</dbReference>
<evidence type="ECO:0000256" key="1">
    <source>
        <dbReference type="ARBA" id="ARBA00022512"/>
    </source>
</evidence>
<dbReference type="EMBL" id="AZDJ01000016">
    <property type="protein sequence ID" value="KRK72961.1"/>
    <property type="molecule type" value="Genomic_DNA"/>
</dbReference>
<sequence>MKAITLTTTTRALLAGMMTCSLALTAITATQHAAQPVRAENVSQTRDTTSVTLHKLGVKNALQIENNGQVLSDAELPAGAEKLDGAKFQAYDVTELFWNVKNSADWQNKTNKETMTYISENWSQVRTEYSDDFEAVGDAKTTANGGQATWSELATKKDDVYRIYLFEEVAGVKDYMKALPVVMGLPSENGVVREAYHFYPKNVGMQKDLLDDQGNPLPDANNDGNIVYDFEVGQAFTYRTTLTLPANLDAMVGDKYEHDVMSFKDIMSEKGTDFVADSLTIKDGGTDVTAAFENVWRNYQDSNGNNWGNQNAGFSFEIALNDPALSATDRQNLLALKGKTLTFEYQMRINGDAKPTQDIGNTFTYGNKPVGSDQWTYIDDDAPEIETGGMKILKKSSQGAQAPLSGAQFKLSRQKGDLTEYAQLWWRDATGKLTQDNPDPAGQYQPDDIQWVTEAEATTLVSGEGDILGQINIGGLEGDDYKLKEVKAPLGYHIINVENPITVAEGEVGTVELATNDIFNTPDSGFLPVTGSTGILAFLIVGGLAMGSAVYYKKRRA</sequence>
<organism evidence="8 9">
    <name type="scientific">Lacticaseibacillus nasuensis JCM 17158</name>
    <dbReference type="NCBI Taxonomy" id="1291734"/>
    <lineage>
        <taxon>Bacteria</taxon>
        <taxon>Bacillati</taxon>
        <taxon>Bacillota</taxon>
        <taxon>Bacilli</taxon>
        <taxon>Lactobacillales</taxon>
        <taxon>Lactobacillaceae</taxon>
        <taxon>Lacticaseibacillus</taxon>
    </lineage>
</organism>
<keyword evidence="5" id="KW-0472">Membrane</keyword>
<feature type="chain" id="PRO_5038769840" description="Gram-positive cocci surface proteins LPxTG domain-containing protein" evidence="6">
    <location>
        <begin position="34"/>
        <end position="557"/>
    </location>
</feature>
<dbReference type="Pfam" id="PF17802">
    <property type="entry name" value="SpaA"/>
    <property type="match status" value="1"/>
</dbReference>
<keyword evidence="4" id="KW-0572">Peptidoglycan-anchor</keyword>
<keyword evidence="5" id="KW-1133">Transmembrane helix</keyword>
<evidence type="ECO:0000313" key="9">
    <source>
        <dbReference type="Proteomes" id="UP000051804"/>
    </source>
</evidence>